<feature type="domain" description="Kinesin motor" evidence="10">
    <location>
        <begin position="21"/>
        <end position="341"/>
    </location>
</feature>
<organism evidence="11 12">
    <name type="scientific">Carpinus fangiana</name>
    <dbReference type="NCBI Taxonomy" id="176857"/>
    <lineage>
        <taxon>Eukaryota</taxon>
        <taxon>Viridiplantae</taxon>
        <taxon>Streptophyta</taxon>
        <taxon>Embryophyta</taxon>
        <taxon>Tracheophyta</taxon>
        <taxon>Spermatophyta</taxon>
        <taxon>Magnoliopsida</taxon>
        <taxon>eudicotyledons</taxon>
        <taxon>Gunneridae</taxon>
        <taxon>Pentapetalae</taxon>
        <taxon>rosids</taxon>
        <taxon>fabids</taxon>
        <taxon>Fagales</taxon>
        <taxon>Betulaceae</taxon>
        <taxon>Carpinus</taxon>
    </lineage>
</organism>
<dbReference type="Proteomes" id="UP000327013">
    <property type="component" value="Chromosome 5"/>
</dbReference>
<dbReference type="GO" id="GO:0008017">
    <property type="term" value="F:microtubule binding"/>
    <property type="evidence" value="ECO:0007669"/>
    <property type="project" value="InterPro"/>
</dbReference>
<feature type="region of interest" description="Disordered" evidence="9">
    <location>
        <begin position="457"/>
        <end position="487"/>
    </location>
</feature>
<feature type="region of interest" description="Disordered" evidence="9">
    <location>
        <begin position="768"/>
        <end position="801"/>
    </location>
</feature>
<evidence type="ECO:0000259" key="10">
    <source>
        <dbReference type="PROSITE" id="PS50067"/>
    </source>
</evidence>
<dbReference type="Gene3D" id="3.40.850.10">
    <property type="entry name" value="Kinesin motor domain"/>
    <property type="match status" value="1"/>
</dbReference>
<keyword evidence="4 7" id="KW-0067">ATP-binding</keyword>
<evidence type="ECO:0000256" key="3">
    <source>
        <dbReference type="ARBA" id="ARBA00022741"/>
    </source>
</evidence>
<dbReference type="Pfam" id="PF00225">
    <property type="entry name" value="Kinesin"/>
    <property type="match status" value="1"/>
</dbReference>
<dbReference type="PANTHER" id="PTHR47968:SF18">
    <property type="entry name" value="KINESIN-LIKE PROTEIN KIN-7F"/>
    <property type="match status" value="1"/>
</dbReference>
<dbReference type="EMBL" id="CM017325">
    <property type="protein sequence ID" value="KAE8057200.1"/>
    <property type="molecule type" value="Genomic_DNA"/>
</dbReference>
<feature type="region of interest" description="Disordered" evidence="9">
    <location>
        <begin position="525"/>
        <end position="655"/>
    </location>
</feature>
<dbReference type="AlphaFoldDB" id="A0A5N6R8E3"/>
<dbReference type="GO" id="GO:0005874">
    <property type="term" value="C:microtubule"/>
    <property type="evidence" value="ECO:0007669"/>
    <property type="project" value="UniProtKB-KW"/>
</dbReference>
<comment type="similarity">
    <text evidence="1">Belongs to the TRAFAC class myosin-kinesin ATPase superfamily. Kinesin family. KIN-7 subfamily.</text>
</comment>
<evidence type="ECO:0000313" key="12">
    <source>
        <dbReference type="Proteomes" id="UP000327013"/>
    </source>
</evidence>
<dbReference type="InterPro" id="IPR027640">
    <property type="entry name" value="Kinesin-like_fam"/>
</dbReference>
<keyword evidence="2" id="KW-0493">Microtubule</keyword>
<evidence type="ECO:0000256" key="4">
    <source>
        <dbReference type="ARBA" id="ARBA00022840"/>
    </source>
</evidence>
<dbReference type="PANTHER" id="PTHR47968">
    <property type="entry name" value="CENTROMERE PROTEIN E"/>
    <property type="match status" value="1"/>
</dbReference>
<dbReference type="GO" id="GO:0003777">
    <property type="term" value="F:microtubule motor activity"/>
    <property type="evidence" value="ECO:0007669"/>
    <property type="project" value="InterPro"/>
</dbReference>
<keyword evidence="6 7" id="KW-0505">Motor protein</keyword>
<sequence length="1020" mass="114420">MIGEELMVRGGTPGSNGQEERIFVSVRVRPLNEKEILRNDASDWECVNGNSIKFKHNLPDRAMFPSSYTYDRVFGSNCPTKRVYKEGARDVALSAVNGINSSIFAYGQTSSGKTYTMSGITEYAVADIYEYVDMHKEREFVLKFSAMEIYNEAVRDLLSSDNVPLRLLDDPEKGTVVERLTEVTLRDWDHLQKLLSICQAERKIGETYLNETSSRSHQILRLTIESSAHEYIGAPSTLVATVDFVDLAGSERSSQTSSAGARLKEGSHINRSLLTLGTVIRKLSKGRTGHVPYRDSKLTRILQNSLGGNARTAIICTMSPAHCHVEQSRNTLLFASCAKEVTTNAQVNVVVSDKAMVKQLRRELSRLENELKSLVSNSITYDFAALLKEKDLLIEKMGQEIKELTQQCQLTQSRIKNSQQSVGGDQFLRIDEYSISESSDPANPLCLDLGPRTCSTSKDLHGPSMHNSNKDRQQFSGNSEDNFLLDVSSPKFVDPDLYRSGEEIAERADADSEDNCKEVRCIEVEESPGDQNIEAALPLPGPEEQVGQFPSREAMNEDVVTSPQKGPKEATNVDAVTSQQKGPEEATSEYAVTSQQKGTNEDAVTPSQKGSEEAMDEDAVSYPESQKRSEEVMNEDAVSSTEKVTKDMNDVNDDNTYNDLKQRIQSMQKAINRLISFCPSDLSPSSEAYFLSSTRSLKLARSKSCRAILQSAHWFEKTEQNENTPPAGSEKYFRSIKEGPQRSLSAMKFGASSGNLLRKASQYYVKSASTEEQNSSKSDTGDAKSTPNFTARHTEAAKPQSKRLFDDLERDAAIRTYEHRNNVKDAGVDKVQGALQPGSNWPFDFERQRREIIQLWDACNVPLVHRTFFFLLFKGELSDAVYLEIELRRLSFLKVIFSKGSSKENRTLTPASSEKALNRERKMLSKRVKKFSEKERKRLYQKWGIGLKTKRRSLQLAHHLWKVPKDMNHVHESAVLVAKLVGFVETGQAPKEIFGLSFLSSWPLNRKTFRWKHCSLSSLA</sequence>
<evidence type="ECO:0000313" key="11">
    <source>
        <dbReference type="EMBL" id="KAE8057200.1"/>
    </source>
</evidence>
<dbReference type="Pfam" id="PF11995">
    <property type="entry name" value="DUF3490"/>
    <property type="match status" value="1"/>
</dbReference>
<dbReference type="GO" id="GO:0007018">
    <property type="term" value="P:microtubule-based movement"/>
    <property type="evidence" value="ECO:0007669"/>
    <property type="project" value="InterPro"/>
</dbReference>
<reference evidence="11 12" key="1">
    <citation type="submission" date="2019-06" db="EMBL/GenBank/DDBJ databases">
        <title>A chromosomal-level reference genome of Carpinus fangiana (Coryloideae, Betulaceae).</title>
        <authorList>
            <person name="Yang X."/>
            <person name="Wang Z."/>
            <person name="Zhang L."/>
            <person name="Hao G."/>
            <person name="Liu J."/>
            <person name="Yang Y."/>
        </authorList>
    </citation>
    <scope>NUCLEOTIDE SEQUENCE [LARGE SCALE GENOMIC DNA]</scope>
    <source>
        <strain evidence="11">Cfa_2016G</strain>
        <tissue evidence="11">Leaf</tissue>
    </source>
</reference>
<dbReference type="InterPro" id="IPR001752">
    <property type="entry name" value="Kinesin_motor_dom"/>
</dbReference>
<feature type="binding site" evidence="7">
    <location>
        <begin position="107"/>
        <end position="114"/>
    </location>
    <ligand>
        <name>ATP</name>
        <dbReference type="ChEBI" id="CHEBI:30616"/>
    </ligand>
</feature>
<dbReference type="FunFam" id="3.40.850.10:FF:000016">
    <property type="entry name" value="Kinesin-like protein"/>
    <property type="match status" value="1"/>
</dbReference>
<evidence type="ECO:0000256" key="2">
    <source>
        <dbReference type="ARBA" id="ARBA00022701"/>
    </source>
</evidence>
<dbReference type="InterPro" id="IPR036961">
    <property type="entry name" value="Kinesin_motor_dom_sf"/>
</dbReference>
<feature type="coiled-coil region" evidence="8">
    <location>
        <begin position="350"/>
        <end position="421"/>
    </location>
</feature>
<dbReference type="InterPro" id="IPR019821">
    <property type="entry name" value="Kinesin_motor_CS"/>
</dbReference>
<dbReference type="PRINTS" id="PR00380">
    <property type="entry name" value="KINESINHEAVY"/>
</dbReference>
<dbReference type="PROSITE" id="PS00411">
    <property type="entry name" value="KINESIN_MOTOR_1"/>
    <property type="match status" value="1"/>
</dbReference>
<keyword evidence="12" id="KW-1185">Reference proteome</keyword>
<evidence type="ECO:0000256" key="9">
    <source>
        <dbReference type="SAM" id="MobiDB-lite"/>
    </source>
</evidence>
<dbReference type="CDD" id="cd01374">
    <property type="entry name" value="KISc_CENP_E"/>
    <property type="match status" value="1"/>
</dbReference>
<name>A0A5N6R8E3_9ROSI</name>
<evidence type="ECO:0000256" key="6">
    <source>
        <dbReference type="ARBA" id="ARBA00023175"/>
    </source>
</evidence>
<protein>
    <recommendedName>
        <fullName evidence="10">Kinesin motor domain-containing protein</fullName>
    </recommendedName>
</protein>
<dbReference type="SUPFAM" id="SSF52540">
    <property type="entry name" value="P-loop containing nucleoside triphosphate hydrolases"/>
    <property type="match status" value="1"/>
</dbReference>
<dbReference type="PROSITE" id="PS50067">
    <property type="entry name" value="KINESIN_MOTOR_2"/>
    <property type="match status" value="1"/>
</dbReference>
<gene>
    <name evidence="11" type="ORF">FH972_013907</name>
</gene>
<evidence type="ECO:0000256" key="7">
    <source>
        <dbReference type="PROSITE-ProRule" id="PRU00283"/>
    </source>
</evidence>
<evidence type="ECO:0000256" key="1">
    <source>
        <dbReference type="ARBA" id="ARBA00007310"/>
    </source>
</evidence>
<keyword evidence="5 8" id="KW-0175">Coiled coil</keyword>
<dbReference type="InterPro" id="IPR027417">
    <property type="entry name" value="P-loop_NTPase"/>
</dbReference>
<keyword evidence="3 7" id="KW-0547">Nucleotide-binding</keyword>
<dbReference type="OrthoDB" id="3176171at2759"/>
<dbReference type="InterPro" id="IPR021881">
    <property type="entry name" value="NACK_C"/>
</dbReference>
<feature type="compositionally biased region" description="Polar residues" evidence="9">
    <location>
        <begin position="768"/>
        <end position="791"/>
    </location>
</feature>
<proteinExistence type="inferred from homology"/>
<accession>A0A5N6R8E3</accession>
<dbReference type="GO" id="GO:0005524">
    <property type="term" value="F:ATP binding"/>
    <property type="evidence" value="ECO:0007669"/>
    <property type="project" value="UniProtKB-UniRule"/>
</dbReference>
<dbReference type="SMART" id="SM00129">
    <property type="entry name" value="KISc"/>
    <property type="match status" value="1"/>
</dbReference>
<evidence type="ECO:0000256" key="8">
    <source>
        <dbReference type="SAM" id="Coils"/>
    </source>
</evidence>
<evidence type="ECO:0000256" key="5">
    <source>
        <dbReference type="ARBA" id="ARBA00023054"/>
    </source>
</evidence>